<dbReference type="Gene3D" id="3.40.50.1820">
    <property type="entry name" value="alpha/beta hydrolase"/>
    <property type="match status" value="1"/>
</dbReference>
<feature type="domain" description="Acetyl xylan esterase" evidence="2">
    <location>
        <begin position="264"/>
        <end position="311"/>
    </location>
</feature>
<keyword evidence="1" id="KW-0732">Signal</keyword>
<sequence>MMKLSYFFLTSLTYLLHCSYLLAQERPVSENNFREPLFKVVDDMEKRHHITIQYDSTKLADLWVDFAQWRYRGTPAQTLANVLAPLPLSYRQLDDSTYRITSYEYFRKHPKEGKQELAQLMASYQTLAQWESRSGDLSSCIRETLGLQRIHPSPIAAAIKTPKRQYNGYTVENIAIEALPGLYVAGSLYVPTGRSGKLPAMLCPNGHFASGRYRPDHQLRCAMLARMGVIALSYDLVGYGESLLQLEESDHRRSLTATVQLINNLRMLDFIHGLPAVDTSRIGITGASGGGSQSILVTALDDRIKLSVPVVMVSSYFSGGCPCETGAGHHFCGGGTNNTEIAAMAAPRPQLLISDGNDWTADFPTIDLPYLKYVYGLYDRKNLVQNIHLPDEKHDYGPAKRQAMYAFVAEHFSLEIDTLKDPSGHFSEEGCVVEEEARLYAFGMDGQKLPSNALQGFVQLQDALR</sequence>
<evidence type="ECO:0000313" key="4">
    <source>
        <dbReference type="Proteomes" id="UP000198670"/>
    </source>
</evidence>
<gene>
    <name evidence="3" type="ORF">SAMN05444682_103448</name>
</gene>
<dbReference type="EMBL" id="FOQO01000003">
    <property type="protein sequence ID" value="SFI37735.1"/>
    <property type="molecule type" value="Genomic_DNA"/>
</dbReference>
<organism evidence="3 4">
    <name type="scientific">Parapedobacter indicus</name>
    <dbReference type="NCBI Taxonomy" id="1477437"/>
    <lineage>
        <taxon>Bacteria</taxon>
        <taxon>Pseudomonadati</taxon>
        <taxon>Bacteroidota</taxon>
        <taxon>Sphingobacteriia</taxon>
        <taxon>Sphingobacteriales</taxon>
        <taxon>Sphingobacteriaceae</taxon>
        <taxon>Parapedobacter</taxon>
    </lineage>
</organism>
<dbReference type="InterPro" id="IPR029058">
    <property type="entry name" value="AB_hydrolase_fold"/>
</dbReference>
<dbReference type="AlphaFoldDB" id="A0A1I3HPS3"/>
<dbReference type="Proteomes" id="UP000198670">
    <property type="component" value="Unassembled WGS sequence"/>
</dbReference>
<accession>A0A1I3HPS3</accession>
<protein>
    <submittedName>
        <fullName evidence="3">Acetyl xylan esterase (AXE1)</fullName>
    </submittedName>
</protein>
<proteinExistence type="predicted"/>
<reference evidence="3 4" key="1">
    <citation type="submission" date="2016-10" db="EMBL/GenBank/DDBJ databases">
        <authorList>
            <person name="de Groot N.N."/>
        </authorList>
    </citation>
    <scope>NUCLEOTIDE SEQUENCE [LARGE SCALE GENOMIC DNA]</scope>
    <source>
        <strain evidence="3 4">RK1</strain>
    </source>
</reference>
<dbReference type="ESTHER" id="9sphi-a0a1i3hps3">
    <property type="family name" value="Pectin_methylesterase"/>
</dbReference>
<dbReference type="PANTHER" id="PTHR22946:SF8">
    <property type="entry name" value="ACETYL XYLAN ESTERASE DOMAIN-CONTAINING PROTEIN"/>
    <property type="match status" value="1"/>
</dbReference>
<evidence type="ECO:0000313" key="3">
    <source>
        <dbReference type="EMBL" id="SFI37735.1"/>
    </source>
</evidence>
<dbReference type="PANTHER" id="PTHR22946">
    <property type="entry name" value="DIENELACTONE HYDROLASE DOMAIN-CONTAINING PROTEIN-RELATED"/>
    <property type="match status" value="1"/>
</dbReference>
<dbReference type="SUPFAM" id="SSF53474">
    <property type="entry name" value="alpha/beta-Hydrolases"/>
    <property type="match status" value="1"/>
</dbReference>
<dbReference type="RefSeq" id="WP_090626207.1">
    <property type="nucleotide sequence ID" value="NZ_FOQO01000003.1"/>
</dbReference>
<keyword evidence="4" id="KW-1185">Reference proteome</keyword>
<dbReference type="InterPro" id="IPR008391">
    <property type="entry name" value="AXE1_dom"/>
</dbReference>
<dbReference type="InterPro" id="IPR050261">
    <property type="entry name" value="FrsA_esterase"/>
</dbReference>
<dbReference type="OrthoDB" id="3668964at2"/>
<name>A0A1I3HPS3_9SPHI</name>
<dbReference type="STRING" id="1477437.SAMN05444682_103448"/>
<feature type="signal peptide" evidence="1">
    <location>
        <begin position="1"/>
        <end position="23"/>
    </location>
</feature>
<feature type="chain" id="PRO_5011595236" evidence="1">
    <location>
        <begin position="24"/>
        <end position="465"/>
    </location>
</feature>
<dbReference type="Pfam" id="PF05448">
    <property type="entry name" value="AXE1"/>
    <property type="match status" value="1"/>
</dbReference>
<evidence type="ECO:0000256" key="1">
    <source>
        <dbReference type="SAM" id="SignalP"/>
    </source>
</evidence>
<evidence type="ECO:0000259" key="2">
    <source>
        <dbReference type="Pfam" id="PF05448"/>
    </source>
</evidence>